<gene>
    <name evidence="1" type="ORF">GCM10007940_13770</name>
</gene>
<accession>A0AA37SNX6</accession>
<comment type="caution">
    <text evidence="1">The sequence shown here is derived from an EMBL/GenBank/DDBJ whole genome shotgun (WGS) entry which is preliminary data.</text>
</comment>
<sequence>MDINALRKKELSNLYAIFKQSNNYFNKAAISFLTDKNQLMLTYFIKFSGELQENITLLLNDLSINPGNTKDAIVQEITENLNEIIRMNIQSEVMEIGYLMSVNRLMGYQIANLENLSFFRNGDEKLEALIEATEEFKNIQQSIF</sequence>
<protein>
    <recommendedName>
        <fullName evidence="3">DUF892 family protein</fullName>
    </recommendedName>
</protein>
<proteinExistence type="predicted"/>
<organism evidence="1 2">
    <name type="scientific">Portibacter lacus</name>
    <dbReference type="NCBI Taxonomy" id="1099794"/>
    <lineage>
        <taxon>Bacteria</taxon>
        <taxon>Pseudomonadati</taxon>
        <taxon>Bacteroidota</taxon>
        <taxon>Saprospiria</taxon>
        <taxon>Saprospirales</taxon>
        <taxon>Haliscomenobacteraceae</taxon>
        <taxon>Portibacter</taxon>
    </lineage>
</organism>
<dbReference type="EMBL" id="BSOH01000007">
    <property type="protein sequence ID" value="GLR16762.1"/>
    <property type="molecule type" value="Genomic_DNA"/>
</dbReference>
<dbReference type="RefSeq" id="WP_235291051.1">
    <property type="nucleotide sequence ID" value="NZ_BSOH01000007.1"/>
</dbReference>
<reference evidence="1" key="1">
    <citation type="journal article" date="2014" name="Int. J. Syst. Evol. Microbiol.">
        <title>Complete genome sequence of Corynebacterium casei LMG S-19264T (=DSM 44701T), isolated from a smear-ripened cheese.</title>
        <authorList>
            <consortium name="US DOE Joint Genome Institute (JGI-PGF)"/>
            <person name="Walter F."/>
            <person name="Albersmeier A."/>
            <person name="Kalinowski J."/>
            <person name="Ruckert C."/>
        </authorList>
    </citation>
    <scope>NUCLEOTIDE SEQUENCE</scope>
    <source>
        <strain evidence="1">NBRC 108769</strain>
    </source>
</reference>
<evidence type="ECO:0008006" key="3">
    <source>
        <dbReference type="Google" id="ProtNLM"/>
    </source>
</evidence>
<dbReference type="AlphaFoldDB" id="A0AA37SNX6"/>
<reference evidence="1" key="2">
    <citation type="submission" date="2023-01" db="EMBL/GenBank/DDBJ databases">
        <title>Draft genome sequence of Portibacter lacus strain NBRC 108769.</title>
        <authorList>
            <person name="Sun Q."/>
            <person name="Mori K."/>
        </authorList>
    </citation>
    <scope>NUCLEOTIDE SEQUENCE</scope>
    <source>
        <strain evidence="1">NBRC 108769</strain>
    </source>
</reference>
<evidence type="ECO:0000313" key="1">
    <source>
        <dbReference type="EMBL" id="GLR16762.1"/>
    </source>
</evidence>
<name>A0AA37SNX6_9BACT</name>
<dbReference type="Proteomes" id="UP001156666">
    <property type="component" value="Unassembled WGS sequence"/>
</dbReference>
<evidence type="ECO:0000313" key="2">
    <source>
        <dbReference type="Proteomes" id="UP001156666"/>
    </source>
</evidence>
<keyword evidence="2" id="KW-1185">Reference proteome</keyword>